<reference evidence="1 2" key="1">
    <citation type="submission" date="2017-12" db="EMBL/GenBank/DDBJ databases">
        <title>Hemimetabolous genomes reveal molecular basis of termite eusociality.</title>
        <authorList>
            <person name="Harrison M.C."/>
            <person name="Jongepier E."/>
            <person name="Robertson H.M."/>
            <person name="Arning N."/>
            <person name="Bitard-Feildel T."/>
            <person name="Chao H."/>
            <person name="Childers C.P."/>
            <person name="Dinh H."/>
            <person name="Doddapaneni H."/>
            <person name="Dugan S."/>
            <person name="Gowin J."/>
            <person name="Greiner C."/>
            <person name="Han Y."/>
            <person name="Hu H."/>
            <person name="Hughes D.S.T."/>
            <person name="Huylmans A.-K."/>
            <person name="Kemena C."/>
            <person name="Kremer L.P.M."/>
            <person name="Lee S.L."/>
            <person name="Lopez-Ezquerra A."/>
            <person name="Mallet L."/>
            <person name="Monroy-Kuhn J.M."/>
            <person name="Moser A."/>
            <person name="Murali S.C."/>
            <person name="Muzny D.M."/>
            <person name="Otani S."/>
            <person name="Piulachs M.-D."/>
            <person name="Poelchau M."/>
            <person name="Qu J."/>
            <person name="Schaub F."/>
            <person name="Wada-Katsumata A."/>
            <person name="Worley K.C."/>
            <person name="Xie Q."/>
            <person name="Ylla G."/>
            <person name="Poulsen M."/>
            <person name="Gibbs R.A."/>
            <person name="Schal C."/>
            <person name="Richards S."/>
            <person name="Belles X."/>
            <person name="Korb J."/>
            <person name="Bornberg-Bauer E."/>
        </authorList>
    </citation>
    <scope>NUCLEOTIDE SEQUENCE [LARGE SCALE GENOMIC DNA]</scope>
    <source>
        <tissue evidence="1">Whole body</tissue>
    </source>
</reference>
<dbReference type="EMBL" id="NEVH01024538">
    <property type="protein sequence ID" value="PNF16851.1"/>
    <property type="molecule type" value="Genomic_DNA"/>
</dbReference>
<comment type="caution">
    <text evidence="1">The sequence shown here is derived from an EMBL/GenBank/DDBJ whole genome shotgun (WGS) entry which is preliminary data.</text>
</comment>
<name>A0A2J7PKI1_9NEOP</name>
<dbReference type="Proteomes" id="UP000235965">
    <property type="component" value="Unassembled WGS sequence"/>
</dbReference>
<dbReference type="GO" id="GO:0003676">
    <property type="term" value="F:nucleic acid binding"/>
    <property type="evidence" value="ECO:0007669"/>
    <property type="project" value="InterPro"/>
</dbReference>
<proteinExistence type="predicted"/>
<protein>
    <recommendedName>
        <fullName evidence="3">Tc1-like transposase DDE domain-containing protein</fullName>
    </recommendedName>
</protein>
<dbReference type="InParanoid" id="A0A2J7PKI1"/>
<dbReference type="AlphaFoldDB" id="A0A2J7PKI1"/>
<keyword evidence="2" id="KW-1185">Reference proteome</keyword>
<dbReference type="PANTHER" id="PTHR47326:SF1">
    <property type="entry name" value="HTH PSQ-TYPE DOMAIN-CONTAINING PROTEIN"/>
    <property type="match status" value="1"/>
</dbReference>
<dbReference type="InterPro" id="IPR036397">
    <property type="entry name" value="RNaseH_sf"/>
</dbReference>
<dbReference type="Gene3D" id="3.30.420.10">
    <property type="entry name" value="Ribonuclease H-like superfamily/Ribonuclease H"/>
    <property type="match status" value="1"/>
</dbReference>
<dbReference type="PANTHER" id="PTHR47326">
    <property type="entry name" value="TRANSPOSABLE ELEMENT TC3 TRANSPOSASE-LIKE PROTEIN"/>
    <property type="match status" value="1"/>
</dbReference>
<evidence type="ECO:0000313" key="2">
    <source>
        <dbReference type="Proteomes" id="UP000235965"/>
    </source>
</evidence>
<evidence type="ECO:0008006" key="3">
    <source>
        <dbReference type="Google" id="ProtNLM"/>
    </source>
</evidence>
<evidence type="ECO:0000313" key="1">
    <source>
        <dbReference type="EMBL" id="PNF16851.1"/>
    </source>
</evidence>
<gene>
    <name evidence="1" type="ORF">B7P43_G06773</name>
</gene>
<dbReference type="STRING" id="105785.A0A2J7PKI1"/>
<accession>A0A2J7PKI1</accession>
<organism evidence="1 2">
    <name type="scientific">Cryptotermes secundus</name>
    <dbReference type="NCBI Taxonomy" id="105785"/>
    <lineage>
        <taxon>Eukaryota</taxon>
        <taxon>Metazoa</taxon>
        <taxon>Ecdysozoa</taxon>
        <taxon>Arthropoda</taxon>
        <taxon>Hexapoda</taxon>
        <taxon>Insecta</taxon>
        <taxon>Pterygota</taxon>
        <taxon>Neoptera</taxon>
        <taxon>Polyneoptera</taxon>
        <taxon>Dictyoptera</taxon>
        <taxon>Blattodea</taxon>
        <taxon>Blattoidea</taxon>
        <taxon>Termitoidae</taxon>
        <taxon>Kalotermitidae</taxon>
        <taxon>Cryptotermitinae</taxon>
        <taxon>Cryptotermes</taxon>
    </lineage>
</organism>
<sequence>MRSQMCFQHDGAPPHYTQHVRHYLDESFPNHWLGSGGAVAWPLRSPDLTPLDYYLWGHMKTLVYETIPKTALQLAEDTLNNCYKAGTVLY</sequence>